<gene>
    <name evidence="2" type="ORF">Prevot485_0020</name>
</gene>
<name>A0A6G8F0U8_9BACT</name>
<dbReference type="AlphaFoldDB" id="A0A6G8F0U8"/>
<evidence type="ECO:0000256" key="1">
    <source>
        <dbReference type="SAM" id="SignalP"/>
    </source>
</evidence>
<evidence type="ECO:0008006" key="3">
    <source>
        <dbReference type="Google" id="ProtNLM"/>
    </source>
</evidence>
<reference evidence="2" key="1">
    <citation type="journal article" date="2020" name="J. ISSAAS">
        <title>Lactobacilli and other gastrointestinal microbiota of Peromyscus leucopus, reservoir host for agents of Lyme disease and other zoonoses in North America.</title>
        <authorList>
            <person name="Milovic A."/>
            <person name="Bassam K."/>
            <person name="Shao H."/>
            <person name="Chatzistamou I."/>
            <person name="Tufts D.M."/>
            <person name="Diuk-Wasser M."/>
            <person name="Barbour A.G."/>
        </authorList>
    </citation>
    <scope>NUCLEOTIDE SEQUENCE</scope>
    <source>
        <strain evidence="2">LL70</strain>
    </source>
</reference>
<sequence>MMIKKTIIDIVMMKKAIILSLSLLASMQLSAQAPTVVTDTRSARGATMAFGRATFKANGSAITERGFCWSAETKEPTVNDNTTRTTLSNNGLIYWMKGLAPATKYYARAYAKAADGSIGYGDAIKIITLPEGTISWSYDNGGSDAENTRINNAVSRCVDYWNSLTSIGGLYLSVHYGASTPTADCSYGGWMRVGPNSSYQQTGTIMHEALHAIGVGTHSVWNGSTSPLRAGSGTGRWLGDRATDVLRFWDNSTTAVLNGDVTHLWPYGINGAHEDAGTEVLYIGNSLIAQAVCEDGLPPTTSFSFGLPCYSFDQEDDVKYYIKNESDGYGLYSSFLVEDANHKLKWQEMTAEEAAKNDAAAWFVTFTPGNQYYQLRNAATGYYMTYASTGLDGIRTVSRTQPTEAENFHFMRSRTDITTASGSLVTPQRGYWVIHPDNSSAAPGCLTASSNGATTVQSLNLADNKQVQRWVFLTAAQASDMENSSSVAARDGFLKNKNIVESLVNTPHRELVQGADNALAETVADLTSKCNASTVAAEILGYADELLAAGKAFLEQVAVTDTEKPFDLTAFMANPSFDTGTEGWSMSSGAVRNYGEIEFYQTRVSATTTVKSMPKGTYTMKVQAFQRPGSYTDVYNAYTSGKDNVTVNIWLQSTSLGSKAIKNIMAERSVSSLHSSDKKMADGSYIPNDMASAAAHFAKGAYDNEVTAYISAAGNLSLYLRGENETGSSWTCFDNFRLYYYGPLTLDEITAVKEVGLSKDKKADNAVYNLSGQFVGTDLRSLPAGVYIQNHKAVKVD</sequence>
<feature type="signal peptide" evidence="1">
    <location>
        <begin position="1"/>
        <end position="31"/>
    </location>
</feature>
<protein>
    <recommendedName>
        <fullName evidence="3">Ricin B lectin domain-containing protein</fullName>
    </recommendedName>
</protein>
<dbReference type="Gene3D" id="2.80.10.50">
    <property type="match status" value="1"/>
</dbReference>
<evidence type="ECO:0000313" key="2">
    <source>
        <dbReference type="EMBL" id="QIM09903.1"/>
    </source>
</evidence>
<keyword evidence="1" id="KW-0732">Signal</keyword>
<accession>A0A6G8F0U8</accession>
<organism evidence="2">
    <name type="scientific">uncultured Prevotella sp</name>
    <dbReference type="NCBI Taxonomy" id="159272"/>
    <lineage>
        <taxon>Bacteria</taxon>
        <taxon>Pseudomonadati</taxon>
        <taxon>Bacteroidota</taxon>
        <taxon>Bacteroidia</taxon>
        <taxon>Bacteroidales</taxon>
        <taxon>Prevotellaceae</taxon>
        <taxon>Prevotella</taxon>
        <taxon>environmental samples</taxon>
    </lineage>
</organism>
<proteinExistence type="predicted"/>
<feature type="chain" id="PRO_5026308767" description="Ricin B lectin domain-containing protein" evidence="1">
    <location>
        <begin position="32"/>
        <end position="797"/>
    </location>
</feature>
<dbReference type="EMBL" id="MN990733">
    <property type="protein sequence ID" value="QIM09903.1"/>
    <property type="molecule type" value="Genomic_DNA"/>
</dbReference>